<keyword evidence="3" id="KW-0444">Lipid biosynthesis</keyword>
<comment type="caution">
    <text evidence="9">The sequence shown here is derived from an EMBL/GenBank/DDBJ whole genome shotgun (WGS) entry which is preliminary data.</text>
</comment>
<evidence type="ECO:0000256" key="5">
    <source>
        <dbReference type="ARBA" id="ARBA00023002"/>
    </source>
</evidence>
<evidence type="ECO:0000256" key="4">
    <source>
        <dbReference type="ARBA" id="ARBA00022832"/>
    </source>
</evidence>
<protein>
    <recommendedName>
        <fullName evidence="11">Enoyl-[acyl-carrier-protein] reductase (NADH)</fullName>
    </recommendedName>
</protein>
<dbReference type="CDD" id="cd05372">
    <property type="entry name" value="ENR_SDR"/>
    <property type="match status" value="1"/>
</dbReference>
<dbReference type="SUPFAM" id="SSF51735">
    <property type="entry name" value="NAD(P)-binding Rossmann-fold domains"/>
    <property type="match status" value="1"/>
</dbReference>
<evidence type="ECO:0000256" key="6">
    <source>
        <dbReference type="ARBA" id="ARBA00023098"/>
    </source>
</evidence>
<dbReference type="Gene3D" id="3.40.50.720">
    <property type="entry name" value="NAD(P)-binding Rossmann-like Domain"/>
    <property type="match status" value="1"/>
</dbReference>
<feature type="region of interest" description="Disordered" evidence="8">
    <location>
        <begin position="1"/>
        <end position="21"/>
    </location>
</feature>
<dbReference type="GO" id="GO:0004318">
    <property type="term" value="F:enoyl-[acyl-carrier-protein] reductase (NADH) activity"/>
    <property type="evidence" value="ECO:0007669"/>
    <property type="project" value="InterPro"/>
</dbReference>
<sequence length="324" mass="34256">MVLTPQRRGMSVKAAASTSPAGTGLPIDLRGKKAFIAGVADDQGFGWAIAKQLAEAGAEISLGVWVPALNIFESNYRRGKFDENRKLANGGLMEFAHIYPMDAVFDSPADVPEDIASNKRYAGNKGWTVSETADKVAADVGKIDILVHSLANGPEVQKPLLETSRRGYLAALSASSYSLISMVQRFGPLMNPGGAVVSLTYNASNLVIPGYGGGMSTAKAALESDTRVLAYEAGRKYHVRVNTISAGPLGSRAAKAIGFIDDMIRYSYENAPIQKELSAYEVGAAAAFLCSPLASAVTGHVMFVDNGLNTMGLALDSKTLDRSE</sequence>
<evidence type="ECO:0008006" key="11">
    <source>
        <dbReference type="Google" id="ProtNLM"/>
    </source>
</evidence>
<reference evidence="9" key="1">
    <citation type="submission" date="2021-01" db="EMBL/GenBank/DDBJ databases">
        <authorList>
            <person name="Eckstrom K.M.E."/>
        </authorList>
    </citation>
    <scope>NUCLEOTIDE SEQUENCE</scope>
    <source>
        <strain evidence="9">UVCC 0001</strain>
    </source>
</reference>
<comment type="similarity">
    <text evidence="2">Belongs to the short-chain dehydrogenases/reductases (SDR) family. FabI subfamily.</text>
</comment>
<evidence type="ECO:0000256" key="1">
    <source>
        <dbReference type="ARBA" id="ARBA00005189"/>
    </source>
</evidence>
<dbReference type="GO" id="GO:0006633">
    <property type="term" value="P:fatty acid biosynthetic process"/>
    <property type="evidence" value="ECO:0007669"/>
    <property type="project" value="UniProtKB-KW"/>
</dbReference>
<evidence type="ECO:0000313" key="10">
    <source>
        <dbReference type="Proteomes" id="UP001255856"/>
    </source>
</evidence>
<evidence type="ECO:0000256" key="3">
    <source>
        <dbReference type="ARBA" id="ARBA00022516"/>
    </source>
</evidence>
<keyword evidence="5" id="KW-0560">Oxidoreductase</keyword>
<dbReference type="Gene3D" id="1.10.8.400">
    <property type="entry name" value="Enoyl acyl carrier protein reductase"/>
    <property type="match status" value="1"/>
</dbReference>
<evidence type="ECO:0000256" key="2">
    <source>
        <dbReference type="ARBA" id="ARBA00009233"/>
    </source>
</evidence>
<dbReference type="InterPro" id="IPR036291">
    <property type="entry name" value="NAD(P)-bd_dom_sf"/>
</dbReference>
<dbReference type="InterPro" id="IPR002347">
    <property type="entry name" value="SDR_fam"/>
</dbReference>
<organism evidence="9 10">
    <name type="scientific">Prototheca wickerhamii</name>
    <dbReference type="NCBI Taxonomy" id="3111"/>
    <lineage>
        <taxon>Eukaryota</taxon>
        <taxon>Viridiplantae</taxon>
        <taxon>Chlorophyta</taxon>
        <taxon>core chlorophytes</taxon>
        <taxon>Trebouxiophyceae</taxon>
        <taxon>Chlorellales</taxon>
        <taxon>Chlorellaceae</taxon>
        <taxon>Prototheca</taxon>
    </lineage>
</organism>
<evidence type="ECO:0000256" key="8">
    <source>
        <dbReference type="SAM" id="MobiDB-lite"/>
    </source>
</evidence>
<dbReference type="PIRSF" id="PIRSF000094">
    <property type="entry name" value="Enoyl-ACP_rdct"/>
    <property type="match status" value="1"/>
</dbReference>
<dbReference type="PANTHER" id="PTHR43159">
    <property type="entry name" value="ENOYL-[ACYL-CARRIER-PROTEIN] REDUCTASE"/>
    <property type="match status" value="1"/>
</dbReference>
<proteinExistence type="inferred from homology"/>
<keyword evidence="4" id="KW-0276">Fatty acid metabolism</keyword>
<gene>
    <name evidence="9" type="ORF">QBZ16_003501</name>
</gene>
<accession>A0AAD9MNF4</accession>
<comment type="pathway">
    <text evidence="1">Lipid metabolism.</text>
</comment>
<dbReference type="Proteomes" id="UP001255856">
    <property type="component" value="Unassembled WGS sequence"/>
</dbReference>
<dbReference type="PANTHER" id="PTHR43159:SF2">
    <property type="entry name" value="ENOYL-[ACYL-CARRIER-PROTEIN] REDUCTASE [NADH], CHLOROPLASTIC"/>
    <property type="match status" value="1"/>
</dbReference>
<dbReference type="AlphaFoldDB" id="A0AAD9MNF4"/>
<dbReference type="InterPro" id="IPR014358">
    <property type="entry name" value="Enoyl-ACP_Rdtase_NADH"/>
</dbReference>
<evidence type="ECO:0000256" key="7">
    <source>
        <dbReference type="ARBA" id="ARBA00023160"/>
    </source>
</evidence>
<keyword evidence="10" id="KW-1185">Reference proteome</keyword>
<keyword evidence="7" id="KW-0275">Fatty acid biosynthesis</keyword>
<evidence type="ECO:0000313" key="9">
    <source>
        <dbReference type="EMBL" id="KAK2078661.1"/>
    </source>
</evidence>
<dbReference type="NCBIfam" id="NF004957">
    <property type="entry name" value="PRK06300.1"/>
    <property type="match status" value="1"/>
</dbReference>
<keyword evidence="6" id="KW-0443">Lipid metabolism</keyword>
<name>A0AAD9MNF4_PROWI</name>
<dbReference type="EMBL" id="JASFZW010000004">
    <property type="protein sequence ID" value="KAK2078661.1"/>
    <property type="molecule type" value="Genomic_DNA"/>
</dbReference>
<dbReference type="Pfam" id="PF13561">
    <property type="entry name" value="adh_short_C2"/>
    <property type="match status" value="1"/>
</dbReference>
<dbReference type="PRINTS" id="PR00081">
    <property type="entry name" value="GDHRDH"/>
</dbReference>